<dbReference type="InterPro" id="IPR007110">
    <property type="entry name" value="Ig-like_dom"/>
</dbReference>
<dbReference type="InterPro" id="IPR013783">
    <property type="entry name" value="Ig-like_fold"/>
</dbReference>
<dbReference type="Gene3D" id="2.60.40.10">
    <property type="entry name" value="Immunoglobulins"/>
    <property type="match status" value="1"/>
</dbReference>
<feature type="domain" description="Ig-like" evidence="3">
    <location>
        <begin position="22"/>
        <end position="126"/>
    </location>
</feature>
<feature type="compositionally biased region" description="Low complexity" evidence="1">
    <location>
        <begin position="200"/>
        <end position="217"/>
    </location>
</feature>
<evidence type="ECO:0000256" key="2">
    <source>
        <dbReference type="SAM" id="SignalP"/>
    </source>
</evidence>
<evidence type="ECO:0000313" key="5">
    <source>
        <dbReference type="Proteomes" id="UP001148018"/>
    </source>
</evidence>
<dbReference type="InterPro" id="IPR036179">
    <property type="entry name" value="Ig-like_dom_sf"/>
</dbReference>
<evidence type="ECO:0000313" key="4">
    <source>
        <dbReference type="EMBL" id="KAJ3610115.1"/>
    </source>
</evidence>
<feature type="compositionally biased region" description="Basic residues" evidence="1">
    <location>
        <begin position="264"/>
        <end position="275"/>
    </location>
</feature>
<protein>
    <recommendedName>
        <fullName evidence="3">Ig-like domain-containing protein</fullName>
    </recommendedName>
</protein>
<feature type="chain" id="PRO_5040249962" description="Ig-like domain-containing protein" evidence="2">
    <location>
        <begin position="22"/>
        <end position="349"/>
    </location>
</feature>
<proteinExistence type="predicted"/>
<reference evidence="4" key="1">
    <citation type="submission" date="2022-07" db="EMBL/GenBank/DDBJ databases">
        <title>Chromosome-level genome of Muraenolepis orangiensis.</title>
        <authorList>
            <person name="Kim J."/>
        </authorList>
    </citation>
    <scope>NUCLEOTIDE SEQUENCE</scope>
    <source>
        <strain evidence="4">KU_S4_2022</strain>
        <tissue evidence="4">Muscle</tissue>
    </source>
</reference>
<dbReference type="InterPro" id="IPR003599">
    <property type="entry name" value="Ig_sub"/>
</dbReference>
<feature type="region of interest" description="Disordered" evidence="1">
    <location>
        <begin position="200"/>
        <end position="321"/>
    </location>
</feature>
<comment type="caution">
    <text evidence="4">The sequence shown here is derived from an EMBL/GenBank/DDBJ whole genome shotgun (WGS) entry which is preliminary data.</text>
</comment>
<dbReference type="Proteomes" id="UP001148018">
    <property type="component" value="Unassembled WGS sequence"/>
</dbReference>
<feature type="compositionally biased region" description="Pro residues" evidence="1">
    <location>
        <begin position="240"/>
        <end position="252"/>
    </location>
</feature>
<organism evidence="4 5">
    <name type="scientific">Muraenolepis orangiensis</name>
    <name type="common">Patagonian moray cod</name>
    <dbReference type="NCBI Taxonomy" id="630683"/>
    <lineage>
        <taxon>Eukaryota</taxon>
        <taxon>Metazoa</taxon>
        <taxon>Chordata</taxon>
        <taxon>Craniata</taxon>
        <taxon>Vertebrata</taxon>
        <taxon>Euteleostomi</taxon>
        <taxon>Actinopterygii</taxon>
        <taxon>Neopterygii</taxon>
        <taxon>Teleostei</taxon>
        <taxon>Neoteleostei</taxon>
        <taxon>Acanthomorphata</taxon>
        <taxon>Zeiogadaria</taxon>
        <taxon>Gadariae</taxon>
        <taxon>Gadiformes</taxon>
        <taxon>Muraenolepidoidei</taxon>
        <taxon>Muraenolepididae</taxon>
        <taxon>Muraenolepis</taxon>
    </lineage>
</organism>
<dbReference type="SUPFAM" id="SSF48726">
    <property type="entry name" value="Immunoglobulin"/>
    <property type="match status" value="1"/>
</dbReference>
<gene>
    <name evidence="4" type="ORF">NHX12_022209</name>
</gene>
<feature type="signal peptide" evidence="2">
    <location>
        <begin position="1"/>
        <end position="21"/>
    </location>
</feature>
<sequence>MYFSIVALVLTKALLAEECSALNVTVDPGPVAVVAESANLTLSCLVSQRKWSSGVLRIKQYGNYTRRFPQAKFHLQEQRAGEEYRLLIANVSAEDQGAYTCRVQEIRRHRNSWRASSNGTATTTLTEGLAALCRGTGSPLQRDWPRLPVLVLLHFCLETPREQPHTSGNRAPVQLTLEDGSGERVLRVFSASYLLVKCPESSSGETVTGSTCSSSSSPRTQRKESIGAPHSKARSTAQRPPWPEEPPLPPPHHMLTKVPVVPQRPRKPRRLKNQTRRSNPQRDYQEDSLTYAELELVRPQPERPISSLTGPAESPPPSALTSTTSTIITTMDTNTDTVYAQILFQEKQL</sequence>
<name>A0A9Q0ER55_9TELE</name>
<dbReference type="SMART" id="SM00409">
    <property type="entry name" value="IG"/>
    <property type="match status" value="1"/>
</dbReference>
<dbReference type="AlphaFoldDB" id="A0A9Q0ER55"/>
<evidence type="ECO:0000256" key="1">
    <source>
        <dbReference type="SAM" id="MobiDB-lite"/>
    </source>
</evidence>
<dbReference type="OrthoDB" id="8885867at2759"/>
<evidence type="ECO:0000259" key="3">
    <source>
        <dbReference type="PROSITE" id="PS50835"/>
    </source>
</evidence>
<dbReference type="PROSITE" id="PS50835">
    <property type="entry name" value="IG_LIKE"/>
    <property type="match status" value="1"/>
</dbReference>
<keyword evidence="5" id="KW-1185">Reference proteome</keyword>
<accession>A0A9Q0ER55</accession>
<dbReference type="EMBL" id="JANIIK010000038">
    <property type="protein sequence ID" value="KAJ3610115.1"/>
    <property type="molecule type" value="Genomic_DNA"/>
</dbReference>
<keyword evidence="2" id="KW-0732">Signal</keyword>